<evidence type="ECO:0000256" key="6">
    <source>
        <dbReference type="ARBA" id="ARBA00022970"/>
    </source>
</evidence>
<dbReference type="Gene3D" id="1.10.3860.10">
    <property type="entry name" value="Sodium:dicarboxylate symporter"/>
    <property type="match status" value="1"/>
</dbReference>
<dbReference type="GO" id="GO:0015826">
    <property type="term" value="P:threonine transport"/>
    <property type="evidence" value="ECO:0007669"/>
    <property type="project" value="InterPro"/>
</dbReference>
<dbReference type="HAMAP" id="MF_01582">
    <property type="entry name" value="Ser_Thr_transp_SstT"/>
    <property type="match status" value="1"/>
</dbReference>
<feature type="transmembrane region" description="Helical" evidence="9">
    <location>
        <begin position="136"/>
        <end position="158"/>
    </location>
</feature>
<dbReference type="HOGENOM" id="CLU_044581_0_0_9"/>
<reference evidence="10 11" key="1">
    <citation type="journal article" date="2007" name="J. Bacteriol.">
        <title>Genome-wide transcriptional changes in Streptococcus gordonii in response to competence signaling peptide.</title>
        <authorList>
            <person name="Vickerman M.M."/>
            <person name="Iobst S."/>
            <person name="Jesionowski A.M."/>
            <person name="Gill S.R."/>
        </authorList>
    </citation>
    <scope>NUCLEOTIDE SEQUENCE [LARGE SCALE GENOMIC DNA]</scope>
    <source>
        <strain evidence="11">Challis / ATCC 35105 / BCRC 15272 / CH1 / DL1 / V288</strain>
    </source>
</reference>
<comment type="similarity">
    <text evidence="9">Belongs to the dicarboxylate/amino acid:cation symporter (DAACS) (TC 2.A.23) family.</text>
</comment>
<dbReference type="InterPro" id="IPR001991">
    <property type="entry name" value="Na-dicarboxylate_symporter"/>
</dbReference>
<name>A8AUX9_STRGC</name>
<keyword evidence="2 9" id="KW-0813">Transport</keyword>
<comment type="function">
    <text evidence="9">Involved in the import of serine and threonine into the cell, with the concomitant import of sodium (symport system).</text>
</comment>
<keyword evidence="8 9" id="KW-0472">Membrane</keyword>
<feature type="transmembrane region" description="Helical" evidence="9">
    <location>
        <begin position="78"/>
        <end position="101"/>
    </location>
</feature>
<dbReference type="PANTHER" id="PTHR42865">
    <property type="entry name" value="PROTON/GLUTAMATE-ASPARTATE SYMPORTER"/>
    <property type="match status" value="1"/>
</dbReference>
<protein>
    <recommendedName>
        <fullName evidence="9">Serine/threonine transporter SstT</fullName>
    </recommendedName>
    <alternativeName>
        <fullName evidence="9">Na(+)/serine-threonine symporter</fullName>
    </alternativeName>
</protein>
<dbReference type="EMBL" id="CP000725">
    <property type="protein sequence ID" value="ABV10434.1"/>
    <property type="molecule type" value="Genomic_DNA"/>
</dbReference>
<evidence type="ECO:0000256" key="8">
    <source>
        <dbReference type="ARBA" id="ARBA00023136"/>
    </source>
</evidence>
<dbReference type="InterPro" id="IPR023025">
    <property type="entry name" value="Ser_Thr_transp_SstT"/>
</dbReference>
<evidence type="ECO:0000256" key="4">
    <source>
        <dbReference type="ARBA" id="ARBA00022692"/>
    </source>
</evidence>
<accession>A8AUX9</accession>
<comment type="catalytic activity">
    <reaction evidence="9">
        <text>L-threonine(in) + Na(+)(in) = L-threonine(out) + Na(+)(out)</text>
        <dbReference type="Rhea" id="RHEA:69999"/>
        <dbReference type="ChEBI" id="CHEBI:29101"/>
        <dbReference type="ChEBI" id="CHEBI:57926"/>
    </reaction>
</comment>
<dbReference type="RefSeq" id="WP_011999800.1">
    <property type="nucleotide sequence ID" value="NC_009785.1"/>
</dbReference>
<evidence type="ECO:0000256" key="3">
    <source>
        <dbReference type="ARBA" id="ARBA00022475"/>
    </source>
</evidence>
<dbReference type="GO" id="GO:0005295">
    <property type="term" value="F:neutral L-amino acid:sodium symporter activity"/>
    <property type="evidence" value="ECO:0007669"/>
    <property type="project" value="TreeGrafter"/>
</dbReference>
<dbReference type="eggNOG" id="COG3633">
    <property type="taxonomic scope" value="Bacteria"/>
</dbReference>
<dbReference type="PANTHER" id="PTHR42865:SF8">
    <property type="entry name" value="SERINE_THREONINE TRANSPORTER SSTT"/>
    <property type="match status" value="1"/>
</dbReference>
<dbReference type="FunFam" id="1.10.3860.10:FF:000003">
    <property type="entry name" value="Serine/threonine transporter sstT"/>
    <property type="match status" value="1"/>
</dbReference>
<dbReference type="STRING" id="467705.SGO_0270"/>
<dbReference type="AlphaFoldDB" id="A8AUX9"/>
<comment type="catalytic activity">
    <reaction evidence="9">
        <text>L-serine(in) + Na(+)(in) = L-serine(out) + Na(+)(out)</text>
        <dbReference type="Rhea" id="RHEA:29575"/>
        <dbReference type="ChEBI" id="CHEBI:29101"/>
        <dbReference type="ChEBI" id="CHEBI:33384"/>
    </reaction>
</comment>
<comment type="subcellular location">
    <subcellularLocation>
        <location evidence="9">Cell membrane</location>
        <topology evidence="9">Multi-pass membrane protein</topology>
    </subcellularLocation>
    <subcellularLocation>
        <location evidence="1">Membrane</location>
        <topology evidence="1">Multi-pass membrane protein</topology>
    </subcellularLocation>
</comment>
<evidence type="ECO:0000256" key="7">
    <source>
        <dbReference type="ARBA" id="ARBA00022989"/>
    </source>
</evidence>
<keyword evidence="6 9" id="KW-0029">Amino-acid transport</keyword>
<dbReference type="GO" id="GO:0005886">
    <property type="term" value="C:plasma membrane"/>
    <property type="evidence" value="ECO:0007669"/>
    <property type="project" value="UniProtKB-SubCell"/>
</dbReference>
<dbReference type="GO" id="GO:0032329">
    <property type="term" value="P:serine transport"/>
    <property type="evidence" value="ECO:0007669"/>
    <property type="project" value="InterPro"/>
</dbReference>
<evidence type="ECO:0000256" key="1">
    <source>
        <dbReference type="ARBA" id="ARBA00004141"/>
    </source>
</evidence>
<feature type="transmembrane region" description="Helical" evidence="9">
    <location>
        <begin position="179"/>
        <end position="199"/>
    </location>
</feature>
<feature type="transmembrane region" description="Helical" evidence="9">
    <location>
        <begin position="283"/>
        <end position="310"/>
    </location>
</feature>
<proteinExistence type="inferred from homology"/>
<feature type="transmembrane region" description="Helical" evidence="9">
    <location>
        <begin position="211"/>
        <end position="237"/>
    </location>
</feature>
<dbReference type="KEGG" id="sgo:SGO_0270"/>
<evidence type="ECO:0000313" key="10">
    <source>
        <dbReference type="EMBL" id="ABV10434.1"/>
    </source>
</evidence>
<dbReference type="Pfam" id="PF00375">
    <property type="entry name" value="SDF"/>
    <property type="match status" value="1"/>
</dbReference>
<feature type="transmembrane region" description="Helical" evidence="9">
    <location>
        <begin position="322"/>
        <end position="347"/>
    </location>
</feature>
<evidence type="ECO:0000256" key="9">
    <source>
        <dbReference type="HAMAP-Rule" id="MF_01582"/>
    </source>
</evidence>
<dbReference type="NCBIfam" id="NF010151">
    <property type="entry name" value="PRK13628.1"/>
    <property type="match status" value="1"/>
</dbReference>
<evidence type="ECO:0000313" key="11">
    <source>
        <dbReference type="Proteomes" id="UP000001131"/>
    </source>
</evidence>
<feature type="transmembrane region" description="Helical" evidence="9">
    <location>
        <begin position="47"/>
        <end position="66"/>
    </location>
</feature>
<keyword evidence="11" id="KW-1185">Reference proteome</keyword>
<keyword evidence="5 9" id="KW-0769">Symport</keyword>
<keyword evidence="3 9" id="KW-1003">Cell membrane</keyword>
<evidence type="ECO:0000256" key="5">
    <source>
        <dbReference type="ARBA" id="ARBA00022847"/>
    </source>
</evidence>
<organism evidence="10 11">
    <name type="scientific">Streptococcus gordonii (strain Challis / ATCC 35105 / BCRC 15272 / CH1 / DL1 / V288)</name>
    <dbReference type="NCBI Taxonomy" id="467705"/>
    <lineage>
        <taxon>Bacteria</taxon>
        <taxon>Bacillati</taxon>
        <taxon>Bacillota</taxon>
        <taxon>Bacilli</taxon>
        <taxon>Lactobacillales</taxon>
        <taxon>Streptococcaceae</taxon>
        <taxon>Streptococcus</taxon>
    </lineage>
</organism>
<dbReference type="Proteomes" id="UP000001131">
    <property type="component" value="Chromosome"/>
</dbReference>
<comment type="caution">
    <text evidence="9">Lacks conserved residue(s) required for the propagation of feature annotation.</text>
</comment>
<dbReference type="InterPro" id="IPR036458">
    <property type="entry name" value="Na:dicarbo_symporter_sf"/>
</dbReference>
<evidence type="ECO:0000256" key="2">
    <source>
        <dbReference type="ARBA" id="ARBA00022448"/>
    </source>
</evidence>
<dbReference type="PRINTS" id="PR00173">
    <property type="entry name" value="EDTRNSPORT"/>
</dbReference>
<gene>
    <name evidence="10" type="primary">gltP</name>
    <name evidence="9" type="synonym">sstT</name>
    <name evidence="10" type="ordered locus">SGO_0270</name>
</gene>
<keyword evidence="4 9" id="KW-0812">Transmembrane</keyword>
<sequence>MLHRIILTWKKTNLIKRISLGILCGALLAVLFPQASAIGLLGEIFVGGLKAIAPLLVFALVANALSQQKKGEKSNMKTVIMLYLLGTFAAALVAVLVGFVFPLEIDLADAKQSLSPPDGIGQVLSNLLLKLVDNPLNALISANYIGVLSWAVVFGIAMREASHHSKDLLRTSAEVTSKIVEWIINLAPFGILGLVYTTISGKGFQALQSYGLLLLVLIATMLIVALIINPLIVFVMLRKNPYPLVWRCLRVSGVTAFFTRSSAANIPVNMKLCRDLNLNPETYSVSIPLGATINMAGAAITINTLTLAAVHTLGIQVDFATAFVLSIVAAVSACGASGVAGGSLLLIPVACSLFGISNDLAMQVVSVGFVIGVIQDSCETALNSSTDVLFTAVAEMSSWPKEKL</sequence>
<dbReference type="SUPFAM" id="SSF118215">
    <property type="entry name" value="Proton glutamate symport protein"/>
    <property type="match status" value="1"/>
</dbReference>
<keyword evidence="7 9" id="KW-1133">Transmembrane helix</keyword>